<dbReference type="Proteomes" id="UP000006906">
    <property type="component" value="Chromosome 10"/>
</dbReference>
<dbReference type="Gramene" id="PNW77648">
    <property type="protein sequence ID" value="PNW77648"/>
    <property type="gene ID" value="CHLRE_10g445467v5"/>
</dbReference>
<dbReference type="KEGG" id="cre:CHLRE_10g445467v5"/>
<evidence type="ECO:0000313" key="2">
    <source>
        <dbReference type="Proteomes" id="UP000006906"/>
    </source>
</evidence>
<dbReference type="Gramene" id="PNW77649">
    <property type="protein sequence ID" value="PNW77649"/>
    <property type="gene ID" value="CHLRE_10g445467v5"/>
</dbReference>
<accession>A0A2K3DAU1</accession>
<protein>
    <submittedName>
        <fullName evidence="1">Uncharacterized protein</fullName>
    </submittedName>
</protein>
<dbReference type="EMBL" id="CM008971">
    <property type="protein sequence ID" value="PNW77648.1"/>
    <property type="molecule type" value="Genomic_DNA"/>
</dbReference>
<organism evidence="1 2">
    <name type="scientific">Chlamydomonas reinhardtii</name>
    <name type="common">Chlamydomonas smithii</name>
    <dbReference type="NCBI Taxonomy" id="3055"/>
    <lineage>
        <taxon>Eukaryota</taxon>
        <taxon>Viridiplantae</taxon>
        <taxon>Chlorophyta</taxon>
        <taxon>core chlorophytes</taxon>
        <taxon>Chlorophyceae</taxon>
        <taxon>CS clade</taxon>
        <taxon>Chlamydomonadales</taxon>
        <taxon>Chlamydomonadaceae</taxon>
        <taxon>Chlamydomonas</taxon>
    </lineage>
</organism>
<reference evidence="1" key="2">
    <citation type="submission" date="2017-07" db="EMBL/GenBank/DDBJ databases">
        <title>WGS assembly of Chlamydomonas reinhardtii.</title>
        <authorList>
            <consortium name="Chlamydomonas Annotation Team"/>
            <consortium name="JGI Annotation Team"/>
            <person name="Merchant S.S."/>
            <person name="Prochnik S.E."/>
            <person name="Vallon O."/>
            <person name="Harris E.H."/>
            <person name="Karpowicz S.J."/>
            <person name="Witman G.B."/>
            <person name="Terry A."/>
            <person name="Salamov A."/>
            <person name="Fritz-Laylin L.K."/>
            <person name="Marechal-Drouard L."/>
            <person name="Marshall W.F."/>
            <person name="Qu L.H."/>
            <person name="Nelson D.R."/>
            <person name="Sanderfoot A.A."/>
            <person name="Spalding M.H."/>
            <person name="Kapitonov V.V."/>
            <person name="Ren Q."/>
            <person name="Ferris P."/>
            <person name="Lindquist E."/>
            <person name="Shapiro H."/>
            <person name="Lucas S.M."/>
            <person name="Grimwood J."/>
            <person name="Schmutz J."/>
            <person name="Grigoriev I.V."/>
            <person name="Rokhsar D.S."/>
        </authorList>
    </citation>
    <scope>NUCLEOTIDE SEQUENCE</scope>
    <source>
        <strain evidence="1">CC-503 cw92 mt+</strain>
    </source>
</reference>
<gene>
    <name evidence="1" type="ORF">CHLRE_10g445467v5</name>
</gene>
<name>A0A2K3DAU1_CHLRE</name>
<dbReference type="AlphaFoldDB" id="A0A2K3DAU1"/>
<evidence type="ECO:0000313" key="1">
    <source>
        <dbReference type="EMBL" id="PNW77648.1"/>
    </source>
</evidence>
<dbReference type="RefSeq" id="XP_042920274.1">
    <property type="nucleotide sequence ID" value="XM_043066877.1"/>
</dbReference>
<reference evidence="1 2" key="1">
    <citation type="journal article" date="2007" name="Science">
        <title>The Chlamydomonas genome reveals the evolution of key animal and plant functions.</title>
        <authorList>
            <person name="Merchant S.S."/>
            <person name="Prochnik S.E."/>
            <person name="Vallon O."/>
            <person name="Harris E.H."/>
            <person name="Karpowicz S.J."/>
            <person name="Witman G.B."/>
            <person name="Terry A."/>
            <person name="Salamov A."/>
            <person name="Fritz-Laylin L.K."/>
            <person name="Marechal-Drouard L."/>
            <person name="Marshall W.F."/>
            <person name="Qu L.H."/>
            <person name="Nelson D.R."/>
            <person name="Sanderfoot A.A."/>
            <person name="Spalding M.H."/>
            <person name="Kapitonov V.V."/>
            <person name="Ren Q."/>
            <person name="Ferris P."/>
            <person name="Lindquist E."/>
            <person name="Shapiro H."/>
            <person name="Lucas S.M."/>
            <person name="Grimwood J."/>
            <person name="Schmutz J."/>
            <person name="Cardol P."/>
            <person name="Cerutti H."/>
            <person name="Chanfreau G."/>
            <person name="Chen C.L."/>
            <person name="Cognat V."/>
            <person name="Croft M.T."/>
            <person name="Dent R."/>
            <person name="Dutcher S."/>
            <person name="Fernandez E."/>
            <person name="Fukuzawa H."/>
            <person name="Gonzalez-Ballester D."/>
            <person name="Gonzalez-Halphen D."/>
            <person name="Hallmann A."/>
            <person name="Hanikenne M."/>
            <person name="Hippler M."/>
            <person name="Inwood W."/>
            <person name="Jabbari K."/>
            <person name="Kalanon M."/>
            <person name="Kuras R."/>
            <person name="Lefebvre P.A."/>
            <person name="Lemaire S.D."/>
            <person name="Lobanov A.V."/>
            <person name="Lohr M."/>
            <person name="Manuell A."/>
            <person name="Meier I."/>
            <person name="Mets L."/>
            <person name="Mittag M."/>
            <person name="Mittelmeier T."/>
            <person name="Moroney J.V."/>
            <person name="Moseley J."/>
            <person name="Napoli C."/>
            <person name="Nedelcu A.M."/>
            <person name="Niyogi K."/>
            <person name="Novoselov S.V."/>
            <person name="Paulsen I.T."/>
            <person name="Pazour G."/>
            <person name="Purton S."/>
            <person name="Ral J.P."/>
            <person name="Riano-Pachon D.M."/>
            <person name="Riekhof W."/>
            <person name="Rymarquis L."/>
            <person name="Schroda M."/>
            <person name="Stern D."/>
            <person name="Umen J."/>
            <person name="Willows R."/>
            <person name="Wilson N."/>
            <person name="Zimmer S.L."/>
            <person name="Allmer J."/>
            <person name="Balk J."/>
            <person name="Bisova K."/>
            <person name="Chen C.J."/>
            <person name="Elias M."/>
            <person name="Gendler K."/>
            <person name="Hauser C."/>
            <person name="Lamb M.R."/>
            <person name="Ledford H."/>
            <person name="Long J.C."/>
            <person name="Minagawa J."/>
            <person name="Page M.D."/>
            <person name="Pan J."/>
            <person name="Pootakham W."/>
            <person name="Roje S."/>
            <person name="Rose A."/>
            <person name="Stahlberg E."/>
            <person name="Terauchi A.M."/>
            <person name="Yang P."/>
            <person name="Ball S."/>
            <person name="Bowler C."/>
            <person name="Dieckmann C.L."/>
            <person name="Gladyshev V.N."/>
            <person name="Green P."/>
            <person name="Jorgensen R."/>
            <person name="Mayfield S."/>
            <person name="Mueller-Roeber B."/>
            <person name="Rajamani S."/>
            <person name="Sayre R.T."/>
            <person name="Brokstein P."/>
            <person name="Dubchak I."/>
            <person name="Goodstein D."/>
            <person name="Hornick L."/>
            <person name="Huang Y.W."/>
            <person name="Jhaveri J."/>
            <person name="Luo Y."/>
            <person name="Martinez D."/>
            <person name="Ngau W.C."/>
            <person name="Otillar B."/>
            <person name="Poliakov A."/>
            <person name="Porter A."/>
            <person name="Szajkowski L."/>
            <person name="Werner G."/>
            <person name="Zhou K."/>
            <person name="Grigoriev I.V."/>
            <person name="Rokhsar D.S."/>
            <person name="Grossman A.R."/>
        </authorList>
    </citation>
    <scope>NUCLEOTIDE SEQUENCE [LARGE SCALE GENOMIC DNA]</scope>
    <source>
        <strain evidence="2">CC-503</strain>
        <strain evidence="1">CC-503 cw92 mt+</strain>
    </source>
</reference>
<proteinExistence type="predicted"/>
<dbReference type="RefSeq" id="XP_042920275.1">
    <property type="nucleotide sequence ID" value="XM_043066878.1"/>
</dbReference>
<keyword evidence="2" id="KW-1185">Reference proteome</keyword>
<sequence>MRAATASSKALGRWLPVCLKRSHRVRRRGSLVVQDENRGAPVGCGAAGSAAWAGSSGPVPVPVRHCPGRRLSSPLVSRRAWLMAARSPVAQFEPQVRKREDVFNGERFDAPGLSFCLKGSGNGPGVVPVSPGMWQWLCPCPSQSR</sequence>
<dbReference type="EMBL" id="CM008971">
    <property type="protein sequence ID" value="PNW77649.1"/>
    <property type="molecule type" value="Genomic_DNA"/>
</dbReference>
<dbReference type="GeneID" id="66055054"/>